<dbReference type="EMBL" id="UZAM01010583">
    <property type="protein sequence ID" value="VDP12952.1"/>
    <property type="molecule type" value="Genomic_DNA"/>
</dbReference>
<evidence type="ECO:0000313" key="2">
    <source>
        <dbReference type="EMBL" id="VDP12952.1"/>
    </source>
</evidence>
<organism evidence="4">
    <name type="scientific">Soboliphyme baturini</name>
    <dbReference type="NCBI Taxonomy" id="241478"/>
    <lineage>
        <taxon>Eukaryota</taxon>
        <taxon>Metazoa</taxon>
        <taxon>Ecdysozoa</taxon>
        <taxon>Nematoda</taxon>
        <taxon>Enoplea</taxon>
        <taxon>Dorylaimia</taxon>
        <taxon>Dioctophymatida</taxon>
        <taxon>Dioctophymatoidea</taxon>
        <taxon>Soboliphymatidae</taxon>
        <taxon>Soboliphyme</taxon>
    </lineage>
</organism>
<reference evidence="4" key="1">
    <citation type="submission" date="2016-06" db="UniProtKB">
        <authorList>
            <consortium name="WormBaseParasite"/>
        </authorList>
    </citation>
    <scope>IDENTIFICATION</scope>
</reference>
<keyword evidence="3" id="KW-1185">Reference proteome</keyword>
<evidence type="ECO:0000256" key="1">
    <source>
        <dbReference type="SAM" id="MobiDB-lite"/>
    </source>
</evidence>
<dbReference type="AlphaFoldDB" id="A0A183IUU3"/>
<evidence type="ECO:0000313" key="4">
    <source>
        <dbReference type="WBParaSite" id="SBAD_0000766501-mRNA-1"/>
    </source>
</evidence>
<accession>A0A183IUU3</accession>
<feature type="region of interest" description="Disordered" evidence="1">
    <location>
        <begin position="1"/>
        <end position="41"/>
    </location>
</feature>
<proteinExistence type="predicted"/>
<sequence>MVERCPDEETPTVEQRTNIVERGGARGGGGGGGGGGDGAHRFVSRRFTAATERHRLYSTVLRDKKSSARRCDSLGLLESTRLLEVAQSVRPSVTASVAEVVTACGAIDRSTGDRLHRLRRRRQLFKVCEPRSSSSAGLAITPSPFTAAG</sequence>
<reference evidence="2 3" key="2">
    <citation type="submission" date="2018-11" db="EMBL/GenBank/DDBJ databases">
        <authorList>
            <consortium name="Pathogen Informatics"/>
        </authorList>
    </citation>
    <scope>NUCLEOTIDE SEQUENCE [LARGE SCALE GENOMIC DNA]</scope>
</reference>
<evidence type="ECO:0000313" key="3">
    <source>
        <dbReference type="Proteomes" id="UP000270296"/>
    </source>
</evidence>
<dbReference type="WBParaSite" id="SBAD_0000766501-mRNA-1">
    <property type="protein sequence ID" value="SBAD_0000766501-mRNA-1"/>
    <property type="gene ID" value="SBAD_0000766501"/>
</dbReference>
<feature type="compositionally biased region" description="Gly residues" evidence="1">
    <location>
        <begin position="25"/>
        <end position="37"/>
    </location>
</feature>
<name>A0A183IUU3_9BILA</name>
<protein>
    <submittedName>
        <fullName evidence="2 4">Uncharacterized protein</fullName>
    </submittedName>
</protein>
<gene>
    <name evidence="2" type="ORF">SBAD_LOCUS7390</name>
</gene>
<dbReference type="Proteomes" id="UP000270296">
    <property type="component" value="Unassembled WGS sequence"/>
</dbReference>